<evidence type="ECO:0000313" key="2">
    <source>
        <dbReference type="Proteomes" id="UP001153076"/>
    </source>
</evidence>
<dbReference type="EMBL" id="JAKOGI010000444">
    <property type="protein sequence ID" value="KAJ8434938.1"/>
    <property type="molecule type" value="Genomic_DNA"/>
</dbReference>
<comment type="caution">
    <text evidence="1">The sequence shown here is derived from an EMBL/GenBank/DDBJ whole genome shotgun (WGS) entry which is preliminary data.</text>
</comment>
<reference evidence="1" key="1">
    <citation type="submission" date="2022-04" db="EMBL/GenBank/DDBJ databases">
        <title>Carnegiea gigantea Genome sequencing and assembly v2.</title>
        <authorList>
            <person name="Copetti D."/>
            <person name="Sanderson M.J."/>
            <person name="Burquez A."/>
            <person name="Wojciechowski M.F."/>
        </authorList>
    </citation>
    <scope>NUCLEOTIDE SEQUENCE</scope>
    <source>
        <strain evidence="1">SGP5-SGP5p</strain>
        <tissue evidence="1">Aerial part</tissue>
    </source>
</reference>
<organism evidence="1 2">
    <name type="scientific">Carnegiea gigantea</name>
    <dbReference type="NCBI Taxonomy" id="171969"/>
    <lineage>
        <taxon>Eukaryota</taxon>
        <taxon>Viridiplantae</taxon>
        <taxon>Streptophyta</taxon>
        <taxon>Embryophyta</taxon>
        <taxon>Tracheophyta</taxon>
        <taxon>Spermatophyta</taxon>
        <taxon>Magnoliopsida</taxon>
        <taxon>eudicotyledons</taxon>
        <taxon>Gunneridae</taxon>
        <taxon>Pentapetalae</taxon>
        <taxon>Caryophyllales</taxon>
        <taxon>Cactineae</taxon>
        <taxon>Cactaceae</taxon>
        <taxon>Cactoideae</taxon>
        <taxon>Echinocereeae</taxon>
        <taxon>Carnegiea</taxon>
    </lineage>
</organism>
<gene>
    <name evidence="1" type="ORF">Cgig2_023935</name>
</gene>
<name>A0A9Q1QAE8_9CARY</name>
<sequence>MPTIPYEDLLGFKALAKKGGLFEMLTFIDKTTNGRRYLCIRPSESEIDGEETKLPICNSITSLCKSDYIGGPPSLFWWSKENLKTDETFLLSSHIKSPGINHELGRKGKQTIEQWIAFWFRGRNKYHISRKSDQDYRIPHPGILSPWVGDYQVIFDELGVAIGQRTENFLATFLSCWLCTFILPVRDAYCIRPGTFSVAAFMASGVGYCLLRVYKGLNEISRSSHLGRGGVYFPAYFLCACLAKNFDAYELAGEASSCRGMVKFSGLGQAKSF</sequence>
<dbReference type="Proteomes" id="UP001153076">
    <property type="component" value="Unassembled WGS sequence"/>
</dbReference>
<protein>
    <submittedName>
        <fullName evidence="1">Uncharacterized protein</fullName>
    </submittedName>
</protein>
<dbReference type="OrthoDB" id="913267at2759"/>
<evidence type="ECO:0000313" key="1">
    <source>
        <dbReference type="EMBL" id="KAJ8434938.1"/>
    </source>
</evidence>
<keyword evidence="2" id="KW-1185">Reference proteome</keyword>
<dbReference type="AlphaFoldDB" id="A0A9Q1QAE8"/>
<proteinExistence type="predicted"/>
<accession>A0A9Q1QAE8</accession>